<proteinExistence type="predicted"/>
<dbReference type="EMBL" id="FQXE01000014">
    <property type="protein sequence ID" value="SHI22845.1"/>
    <property type="molecule type" value="Genomic_DNA"/>
</dbReference>
<gene>
    <name evidence="1" type="ORF">SAMN04488135_11482</name>
</gene>
<dbReference type="STRING" id="658167.SAMN04488135_11482"/>
<keyword evidence="1" id="KW-0812">Transmembrane</keyword>
<accession>A0A1M5ZF07</accession>
<keyword evidence="1" id="KW-0472">Membrane</keyword>
<dbReference type="AlphaFoldDB" id="A0A1M5ZF07"/>
<reference evidence="1 2" key="1">
    <citation type="submission" date="2016-11" db="EMBL/GenBank/DDBJ databases">
        <authorList>
            <person name="Jaros S."/>
            <person name="Januszkiewicz K."/>
            <person name="Wedrychowicz H."/>
        </authorList>
    </citation>
    <scope>NUCLEOTIDE SEQUENCE [LARGE SCALE GENOMIC DNA]</scope>
    <source>
        <strain evidence="1 2">CGMCC 1.10190</strain>
    </source>
</reference>
<sequence>MPVPATEADLHAYVDGQLPQARRVEIEAFLSGHPDERQRVENWRSQRRALQRALQPIWEESIPLRLAIPPAARGQPWRRLAAGVAIAAIGASAGWFARGAASARPAVLVTSSAPSSLPIAPAGDTFYQRAAIAHLVYAPDARRPVEIGADQEQALATWLSKRLGAAVKPPKLGMVGYELVGGRLLPGGAGPVAQFMYAAAAGQRLTLYVTREAAGKKTAFQFTRDGPVNVFYWVDEHFGYALSGAADRAELLRVSEEVYKQLE</sequence>
<protein>
    <submittedName>
        <fullName evidence="1">Transmembrane transcriptional regulator (Anti-sigma factor RsiW)</fullName>
    </submittedName>
</protein>
<name>A0A1M5ZF07_9BURK</name>
<keyword evidence="2" id="KW-1185">Reference proteome</keyword>
<evidence type="ECO:0000313" key="1">
    <source>
        <dbReference type="EMBL" id="SHI22845.1"/>
    </source>
</evidence>
<organism evidence="1 2">
    <name type="scientific">Pollutimonas bauzanensis</name>
    <dbReference type="NCBI Taxonomy" id="658167"/>
    <lineage>
        <taxon>Bacteria</taxon>
        <taxon>Pseudomonadati</taxon>
        <taxon>Pseudomonadota</taxon>
        <taxon>Betaproteobacteria</taxon>
        <taxon>Burkholderiales</taxon>
        <taxon>Alcaligenaceae</taxon>
        <taxon>Pollutimonas</taxon>
    </lineage>
</organism>
<evidence type="ECO:0000313" key="2">
    <source>
        <dbReference type="Proteomes" id="UP000184226"/>
    </source>
</evidence>
<dbReference type="Proteomes" id="UP000184226">
    <property type="component" value="Unassembled WGS sequence"/>
</dbReference>